<evidence type="ECO:0000313" key="4">
    <source>
        <dbReference type="Proteomes" id="UP001596154"/>
    </source>
</evidence>
<protein>
    <recommendedName>
        <fullName evidence="5">Secreted protein</fullName>
    </recommendedName>
</protein>
<gene>
    <name evidence="3" type="ORF">ACFPZJ_08480</name>
</gene>
<sequence length="92" mass="9563">MLVLLLALITLLVTGAPVEAQAGSPPPAVSGAAVEYDAVDPALRQVPRNGRRTAAPTPSGRTPDVRRTHAAPRPGPLPPRPPYAGRCVVLRC</sequence>
<dbReference type="EMBL" id="JBHSNY010000003">
    <property type="protein sequence ID" value="MFC5633820.1"/>
    <property type="molecule type" value="Genomic_DNA"/>
</dbReference>
<feature type="compositionally biased region" description="Pro residues" evidence="1">
    <location>
        <begin position="73"/>
        <end position="82"/>
    </location>
</feature>
<keyword evidence="4" id="KW-1185">Reference proteome</keyword>
<dbReference type="RefSeq" id="WP_381019209.1">
    <property type="nucleotide sequence ID" value="NZ_JBHSNY010000003.1"/>
</dbReference>
<comment type="caution">
    <text evidence="3">The sequence shown here is derived from an EMBL/GenBank/DDBJ whole genome shotgun (WGS) entry which is preliminary data.</text>
</comment>
<evidence type="ECO:0000256" key="2">
    <source>
        <dbReference type="SAM" id="SignalP"/>
    </source>
</evidence>
<evidence type="ECO:0008006" key="5">
    <source>
        <dbReference type="Google" id="ProtNLM"/>
    </source>
</evidence>
<feature type="region of interest" description="Disordered" evidence="1">
    <location>
        <begin position="42"/>
        <end position="84"/>
    </location>
</feature>
<proteinExistence type="predicted"/>
<keyword evidence="2" id="KW-0732">Signal</keyword>
<reference evidence="4" key="1">
    <citation type="journal article" date="2019" name="Int. J. Syst. Evol. Microbiol.">
        <title>The Global Catalogue of Microorganisms (GCM) 10K type strain sequencing project: providing services to taxonomists for standard genome sequencing and annotation.</title>
        <authorList>
            <consortium name="The Broad Institute Genomics Platform"/>
            <consortium name="The Broad Institute Genome Sequencing Center for Infectious Disease"/>
            <person name="Wu L."/>
            <person name="Ma J."/>
        </authorList>
    </citation>
    <scope>NUCLEOTIDE SEQUENCE [LARGE SCALE GENOMIC DNA]</scope>
    <source>
        <strain evidence="4">CGMCC 4.7248</strain>
    </source>
</reference>
<feature type="signal peptide" evidence="2">
    <location>
        <begin position="1"/>
        <end position="22"/>
    </location>
</feature>
<evidence type="ECO:0000256" key="1">
    <source>
        <dbReference type="SAM" id="MobiDB-lite"/>
    </source>
</evidence>
<dbReference type="Proteomes" id="UP001596154">
    <property type="component" value="Unassembled WGS sequence"/>
</dbReference>
<evidence type="ECO:0000313" key="3">
    <source>
        <dbReference type="EMBL" id="MFC5633820.1"/>
    </source>
</evidence>
<feature type="chain" id="PRO_5045771257" description="Secreted protein" evidence="2">
    <location>
        <begin position="23"/>
        <end position="92"/>
    </location>
</feature>
<name>A0ABW0UNF3_9ACTN</name>
<accession>A0ABW0UNF3</accession>
<organism evidence="3 4">
    <name type="scientific">Streptomyces bullii</name>
    <dbReference type="NCBI Taxonomy" id="349910"/>
    <lineage>
        <taxon>Bacteria</taxon>
        <taxon>Bacillati</taxon>
        <taxon>Actinomycetota</taxon>
        <taxon>Actinomycetes</taxon>
        <taxon>Kitasatosporales</taxon>
        <taxon>Streptomycetaceae</taxon>
        <taxon>Streptomyces</taxon>
    </lineage>
</organism>